<dbReference type="EC" id="2.7.11.1" evidence="1"/>
<dbReference type="AlphaFoldDB" id="A0A8P4JXK1"/>
<feature type="compositionally biased region" description="Low complexity" evidence="10">
    <location>
        <begin position="404"/>
        <end position="418"/>
    </location>
</feature>
<evidence type="ECO:0000256" key="8">
    <source>
        <dbReference type="ARBA" id="ARBA00047899"/>
    </source>
</evidence>
<accession>A0A8P4JXK1</accession>
<keyword evidence="13" id="KW-1185">Reference proteome</keyword>
<feature type="region of interest" description="Disordered" evidence="10">
    <location>
        <begin position="433"/>
        <end position="453"/>
    </location>
</feature>
<keyword evidence="5" id="KW-0547">Nucleotide-binding</keyword>
<feature type="compositionally biased region" description="Basic and acidic residues" evidence="10">
    <location>
        <begin position="796"/>
        <end position="808"/>
    </location>
</feature>
<evidence type="ECO:0000256" key="7">
    <source>
        <dbReference type="ARBA" id="ARBA00022840"/>
    </source>
</evidence>
<dbReference type="InterPro" id="IPR011009">
    <property type="entry name" value="Kinase-like_dom_sf"/>
</dbReference>
<evidence type="ECO:0000259" key="11">
    <source>
        <dbReference type="PROSITE" id="PS50011"/>
    </source>
</evidence>
<evidence type="ECO:0000313" key="12">
    <source>
        <dbReference type="Ensembl" id="ENSDLAP00005065725.1"/>
    </source>
</evidence>
<dbReference type="InterPro" id="IPR000719">
    <property type="entry name" value="Prot_kinase_dom"/>
</dbReference>
<reference evidence="12" key="2">
    <citation type="submission" date="2025-09" db="UniProtKB">
        <authorList>
            <consortium name="Ensembl"/>
        </authorList>
    </citation>
    <scope>IDENTIFICATION</scope>
</reference>
<keyword evidence="2" id="KW-0723">Serine/threonine-protein kinase</keyword>
<feature type="compositionally biased region" description="Polar residues" evidence="10">
    <location>
        <begin position="368"/>
        <end position="380"/>
    </location>
</feature>
<reference evidence="12" key="1">
    <citation type="submission" date="2025-08" db="UniProtKB">
        <authorList>
            <consortium name="Ensembl"/>
        </authorList>
    </citation>
    <scope>IDENTIFICATION</scope>
</reference>
<dbReference type="Ensembl" id="ENSDLAT00005073565.1">
    <property type="protein sequence ID" value="ENSDLAP00005065725.1"/>
    <property type="gene ID" value="ENSDLAG00005009534.2"/>
</dbReference>
<feature type="compositionally biased region" description="Low complexity" evidence="10">
    <location>
        <begin position="818"/>
        <end position="827"/>
    </location>
</feature>
<feature type="compositionally biased region" description="Acidic residues" evidence="10">
    <location>
        <begin position="786"/>
        <end position="795"/>
    </location>
</feature>
<dbReference type="PANTHER" id="PTHR47907">
    <property type="entry name" value="PROTEIN KINASE DOMAIN-CONTAINING PROTEIN"/>
    <property type="match status" value="1"/>
</dbReference>
<dbReference type="InterPro" id="IPR008271">
    <property type="entry name" value="Ser/Thr_kinase_AS"/>
</dbReference>
<keyword evidence="6" id="KW-0418">Kinase</keyword>
<comment type="catalytic activity">
    <reaction evidence="9">
        <text>L-seryl-[protein] + ATP = O-phospho-L-seryl-[protein] + ADP + H(+)</text>
        <dbReference type="Rhea" id="RHEA:17989"/>
        <dbReference type="Rhea" id="RHEA-COMP:9863"/>
        <dbReference type="Rhea" id="RHEA-COMP:11604"/>
        <dbReference type="ChEBI" id="CHEBI:15378"/>
        <dbReference type="ChEBI" id="CHEBI:29999"/>
        <dbReference type="ChEBI" id="CHEBI:30616"/>
        <dbReference type="ChEBI" id="CHEBI:83421"/>
        <dbReference type="ChEBI" id="CHEBI:456216"/>
        <dbReference type="EC" id="2.7.11.1"/>
    </reaction>
</comment>
<dbReference type="InterPro" id="IPR051744">
    <property type="entry name" value="AP2_assoc_SerThr_kinase"/>
</dbReference>
<dbReference type="Gene3D" id="1.10.510.10">
    <property type="entry name" value="Transferase(Phosphotransferase) domain 1"/>
    <property type="match status" value="1"/>
</dbReference>
<dbReference type="GO" id="GO:0004674">
    <property type="term" value="F:protein serine/threonine kinase activity"/>
    <property type="evidence" value="ECO:0007669"/>
    <property type="project" value="UniProtKB-KW"/>
</dbReference>
<dbReference type="PROSITE" id="PS00108">
    <property type="entry name" value="PROTEIN_KINASE_ST"/>
    <property type="match status" value="1"/>
</dbReference>
<evidence type="ECO:0000256" key="2">
    <source>
        <dbReference type="ARBA" id="ARBA00022527"/>
    </source>
</evidence>
<dbReference type="Pfam" id="PF15282">
    <property type="entry name" value="BMP2K_C"/>
    <property type="match status" value="1"/>
</dbReference>
<feature type="compositionally biased region" description="Pro residues" evidence="10">
    <location>
        <begin position="943"/>
        <end position="952"/>
    </location>
</feature>
<dbReference type="Pfam" id="PF00069">
    <property type="entry name" value="Pkinase"/>
    <property type="match status" value="1"/>
</dbReference>
<feature type="compositionally biased region" description="Polar residues" evidence="10">
    <location>
        <begin position="587"/>
        <end position="620"/>
    </location>
</feature>
<comment type="catalytic activity">
    <reaction evidence="8">
        <text>L-threonyl-[protein] + ATP = O-phospho-L-threonyl-[protein] + ADP + H(+)</text>
        <dbReference type="Rhea" id="RHEA:46608"/>
        <dbReference type="Rhea" id="RHEA-COMP:11060"/>
        <dbReference type="Rhea" id="RHEA-COMP:11605"/>
        <dbReference type="ChEBI" id="CHEBI:15378"/>
        <dbReference type="ChEBI" id="CHEBI:30013"/>
        <dbReference type="ChEBI" id="CHEBI:30616"/>
        <dbReference type="ChEBI" id="CHEBI:61977"/>
        <dbReference type="ChEBI" id="CHEBI:456216"/>
        <dbReference type="EC" id="2.7.11.1"/>
    </reaction>
</comment>
<feature type="compositionally biased region" description="Acidic residues" evidence="10">
    <location>
        <begin position="755"/>
        <end position="765"/>
    </location>
</feature>
<feature type="region of interest" description="Disordered" evidence="10">
    <location>
        <begin position="1"/>
        <end position="24"/>
    </location>
</feature>
<keyword evidence="3" id="KW-0597">Phosphoprotein</keyword>
<feature type="region of interest" description="Disordered" evidence="10">
    <location>
        <begin position="571"/>
        <end position="624"/>
    </location>
</feature>
<name>A0A8P4JXK1_DICLA</name>
<sequence>MKKFSRMPKSESGGLGGASGSGSSSGVSSYFGKVFAVGRYQVTVEELVAEGGFSVVFLARTHSGVRCALKRMYVNNVPDLNVYKREITIMKELSGHKNIVGYLDSTINAVSDSVWEVLILMEYCKAGQVVKQMNQRLNVGFTEAEVLHIFCDACEAVARLHQCKTPIIHRDLKVENILLNDQGNYVLCDFGSATHKVLLPQKDGVTAVEDEIKKYTTLSYRSPEMINLYAGKAITTKADIWALGCLLYKLCFFALPFGESQVAICDGTFIVPDNSKFSFKLHCLIRYMLEPDQEKRPDIYQVSYFAFKLAGKDCPVPNLFNSPIPTSLPEPLTASEVAAKKSMTKARITDSVGPTETSIAPRQRPKAANSNVLPLANTVTPVKMTVPSAPVSNGQKAPTPGLGQPSVQAQPSSQQHRVLQQLQPGDLRLQQLQQQQQQQQQQQHHHHQQAVQQQHINAQQLQYLQYQQAVQQSIQLQQQQQQQQQALLQQQQQMMMQPMYQQQVAQARAQAQAQAQYQYAAMLHQYQQAFVQQQQQQQQQQHHPAQQPLPYMSSPLEFQIPLGSYNATTPTAGTVAGTGQMGGPSPVDSSYTNPSRNSLLTSDGITPPSQSCNSTVSNPPDMSGWNPFGEDNFSKLTEEELLDREFDMLRANKPVERTASVETDQPQPAASTAKPLPPQDLFGSVPFVASAGTDVIKTEQTNDEVSIPTPVSTTAQDLQPATVKEHKPGKKSNCRPGEESDSDFESDPPSPKSSEEEEPEEEEGLNSEHGEDTEPENLGQRPLLMDSEEEGEEDEDKHSSDSDYDPSRVKSRSKKAPAGKAALAATRKSPREDSGMTLITPPESPSGARAAPGVDPVDVFGAVPFLKGASPVGPPESSDIFAKAPFRQVSLEQKAGDEFDVFTKAPFNRNLSKSGKSGSDVPMGQTPPISPEGIDIFGFSPFQPGPTDPPPTTSRSAEDIFHTSFEESASPQQQRLKQRSLQKLSSRQRKTKQESTAGGSNGKRHHGTPTGGRKTNKPTYRTPERVRRHKKVGRRDSQSSNEFLSTSDSKENISVDITMAEGKEKGASLPVDEALLDPFGAKPFHPQDGSRHGQYQGLTDSKSDMGTANGKSWTGSLHGALGESKIMDDFGAVPFTEMVHGGPQQQQQQQQQQQPPPPSQLVELDPFGPRNRLELDPFGAAPFPSKQ</sequence>
<evidence type="ECO:0000256" key="3">
    <source>
        <dbReference type="ARBA" id="ARBA00022553"/>
    </source>
</evidence>
<dbReference type="SMART" id="SM00220">
    <property type="entry name" value="S_TKc"/>
    <property type="match status" value="1"/>
</dbReference>
<dbReference type="SUPFAM" id="SSF56112">
    <property type="entry name" value="Protein kinase-like (PK-like)"/>
    <property type="match status" value="1"/>
</dbReference>
<gene>
    <name evidence="12" type="primary">bmp2k</name>
</gene>
<dbReference type="CTD" id="55589"/>
<dbReference type="PROSITE" id="PS50011">
    <property type="entry name" value="PROTEIN_KINASE_DOM"/>
    <property type="match status" value="1"/>
</dbReference>
<evidence type="ECO:0000256" key="4">
    <source>
        <dbReference type="ARBA" id="ARBA00022679"/>
    </source>
</evidence>
<evidence type="ECO:0000256" key="1">
    <source>
        <dbReference type="ARBA" id="ARBA00012513"/>
    </source>
</evidence>
<protein>
    <recommendedName>
        <fullName evidence="1">non-specific serine/threonine protein kinase</fullName>
        <ecNumber evidence="1">2.7.11.1</ecNumber>
    </recommendedName>
</protein>
<feature type="compositionally biased region" description="Basic residues" evidence="10">
    <location>
        <begin position="976"/>
        <end position="990"/>
    </location>
</feature>
<feature type="compositionally biased region" description="Low complexity" evidence="10">
    <location>
        <begin position="1143"/>
        <end position="1153"/>
    </location>
</feature>
<feature type="compositionally biased region" description="Polar residues" evidence="10">
    <location>
        <begin position="1038"/>
        <end position="1047"/>
    </location>
</feature>
<dbReference type="OrthoDB" id="2018507at2759"/>
<dbReference type="PANTHER" id="PTHR47907:SF4">
    <property type="entry name" value="BMP-2-INDUCIBLE PROTEIN KINASE ISOFORM X1"/>
    <property type="match status" value="1"/>
</dbReference>
<evidence type="ECO:0000313" key="13">
    <source>
        <dbReference type="Proteomes" id="UP000694389"/>
    </source>
</evidence>
<feature type="compositionally biased region" description="Polar residues" evidence="10">
    <location>
        <begin position="660"/>
        <end position="670"/>
    </location>
</feature>
<feature type="compositionally biased region" description="Polar residues" evidence="10">
    <location>
        <begin position="709"/>
        <end position="719"/>
    </location>
</feature>
<dbReference type="OMA" id="YPTVMQQ"/>
<evidence type="ECO:0000256" key="9">
    <source>
        <dbReference type="ARBA" id="ARBA00048679"/>
    </source>
</evidence>
<dbReference type="CDD" id="cd14037">
    <property type="entry name" value="STKc_NAK_like"/>
    <property type="match status" value="1"/>
</dbReference>
<dbReference type="InterPro" id="IPR028182">
    <property type="entry name" value="BMP2K_C"/>
</dbReference>
<feature type="region of interest" description="Disordered" evidence="10">
    <location>
        <begin position="654"/>
        <end position="853"/>
    </location>
</feature>
<dbReference type="GeneTree" id="ENSGT00940000157548"/>
<keyword evidence="4" id="KW-0808">Transferase</keyword>
<feature type="compositionally biased region" description="Low complexity" evidence="10">
    <location>
        <begin position="433"/>
        <end position="442"/>
    </location>
</feature>
<feature type="compositionally biased region" description="Basic and acidic residues" evidence="10">
    <location>
        <begin position="956"/>
        <end position="965"/>
    </location>
</feature>
<keyword evidence="7" id="KW-0067">ATP-binding</keyword>
<dbReference type="GeneID" id="127376200"/>
<dbReference type="RefSeq" id="XP_051278841.1">
    <property type="nucleotide sequence ID" value="XM_051422881.1"/>
</dbReference>
<dbReference type="Proteomes" id="UP000694389">
    <property type="component" value="Unassembled WGS sequence"/>
</dbReference>
<evidence type="ECO:0000256" key="5">
    <source>
        <dbReference type="ARBA" id="ARBA00022741"/>
    </source>
</evidence>
<evidence type="ECO:0000256" key="10">
    <source>
        <dbReference type="SAM" id="MobiDB-lite"/>
    </source>
</evidence>
<dbReference type="GO" id="GO:0005524">
    <property type="term" value="F:ATP binding"/>
    <property type="evidence" value="ECO:0007669"/>
    <property type="project" value="UniProtKB-KW"/>
</dbReference>
<evidence type="ECO:0000256" key="6">
    <source>
        <dbReference type="ARBA" id="ARBA00022777"/>
    </source>
</evidence>
<feature type="domain" description="Protein kinase" evidence="11">
    <location>
        <begin position="42"/>
        <end position="307"/>
    </location>
</feature>
<dbReference type="FunFam" id="1.10.510.10:FF:000072">
    <property type="entry name" value="AP2 associated kinase 1"/>
    <property type="match status" value="1"/>
</dbReference>
<feature type="compositionally biased region" description="Polar residues" evidence="10">
    <location>
        <begin position="1096"/>
        <end position="1115"/>
    </location>
</feature>
<feature type="region of interest" description="Disordered" evidence="10">
    <location>
        <begin position="343"/>
        <end position="418"/>
    </location>
</feature>
<organism evidence="12 13">
    <name type="scientific">Dicentrarchus labrax</name>
    <name type="common">European seabass</name>
    <name type="synonym">Morone labrax</name>
    <dbReference type="NCBI Taxonomy" id="13489"/>
    <lineage>
        <taxon>Eukaryota</taxon>
        <taxon>Metazoa</taxon>
        <taxon>Chordata</taxon>
        <taxon>Craniata</taxon>
        <taxon>Vertebrata</taxon>
        <taxon>Euteleostomi</taxon>
        <taxon>Actinopterygii</taxon>
        <taxon>Neopterygii</taxon>
        <taxon>Teleostei</taxon>
        <taxon>Neoteleostei</taxon>
        <taxon>Acanthomorphata</taxon>
        <taxon>Eupercaria</taxon>
        <taxon>Moronidae</taxon>
        <taxon>Dicentrarchus</taxon>
    </lineage>
</organism>
<feature type="region of interest" description="Disordered" evidence="10">
    <location>
        <begin position="904"/>
        <end position="1187"/>
    </location>
</feature>
<proteinExistence type="predicted"/>